<dbReference type="Gene3D" id="3.40.50.300">
    <property type="entry name" value="P-loop containing nucleotide triphosphate hydrolases"/>
    <property type="match status" value="4"/>
</dbReference>
<dbReference type="GO" id="GO:0000725">
    <property type="term" value="P:recombinational repair"/>
    <property type="evidence" value="ECO:0007669"/>
    <property type="project" value="TreeGrafter"/>
</dbReference>
<organism evidence="17 18">
    <name type="scientific">Thermotomaculum hydrothermale</name>
    <dbReference type="NCBI Taxonomy" id="981385"/>
    <lineage>
        <taxon>Bacteria</taxon>
        <taxon>Pseudomonadati</taxon>
        <taxon>Acidobacteriota</taxon>
        <taxon>Holophagae</taxon>
        <taxon>Thermotomaculales</taxon>
        <taxon>Thermotomaculaceae</taxon>
        <taxon>Thermotomaculum</taxon>
    </lineage>
</organism>
<dbReference type="PANTHER" id="PTHR11070:SF2">
    <property type="entry name" value="ATP-DEPENDENT DNA HELICASE SRS2"/>
    <property type="match status" value="1"/>
</dbReference>
<dbReference type="GO" id="GO:0004527">
    <property type="term" value="F:exonuclease activity"/>
    <property type="evidence" value="ECO:0007669"/>
    <property type="project" value="UniProtKB-KW"/>
</dbReference>
<dbReference type="GO" id="GO:0003677">
    <property type="term" value="F:DNA binding"/>
    <property type="evidence" value="ECO:0007669"/>
    <property type="project" value="UniProtKB-KW"/>
</dbReference>
<reference evidence="17 18" key="1">
    <citation type="journal article" date="2012" name="Extremophiles">
        <title>Thermotomaculum hydrothermale gen. nov., sp. nov., a novel heterotrophic thermophile within the phylum Acidobacteria from a deep-sea hydrothermal vent chimney in the Southern Okinawa Trough.</title>
        <authorList>
            <person name="Izumi H."/>
            <person name="Nunoura T."/>
            <person name="Miyazaki M."/>
            <person name="Mino S."/>
            <person name="Toki T."/>
            <person name="Takai K."/>
            <person name="Sako Y."/>
            <person name="Sawabe T."/>
            <person name="Nakagawa S."/>
        </authorList>
    </citation>
    <scope>NUCLEOTIDE SEQUENCE [LARGE SCALE GENOMIC DNA]</scope>
    <source>
        <strain evidence="17 18">AC55</strain>
    </source>
</reference>
<dbReference type="PROSITE" id="PS51198">
    <property type="entry name" value="UVRD_HELICASE_ATP_BIND"/>
    <property type="match status" value="1"/>
</dbReference>
<dbReference type="InterPro" id="IPR038726">
    <property type="entry name" value="PDDEXK_AddAB-type"/>
</dbReference>
<evidence type="ECO:0000259" key="16">
    <source>
        <dbReference type="PROSITE" id="PS51198"/>
    </source>
</evidence>
<feature type="domain" description="UvrD-like helicase ATP-binding" evidence="16">
    <location>
        <begin position="1"/>
        <end position="509"/>
    </location>
</feature>
<keyword evidence="6" id="KW-0269">Exonuclease</keyword>
<dbReference type="InterPro" id="IPR000212">
    <property type="entry name" value="DNA_helicase_UvrD/REP"/>
</dbReference>
<dbReference type="Pfam" id="PF12705">
    <property type="entry name" value="PDDEXK_1"/>
    <property type="match status" value="1"/>
</dbReference>
<keyword evidence="18" id="KW-1185">Reference proteome</keyword>
<evidence type="ECO:0000313" key="18">
    <source>
        <dbReference type="Proteomes" id="UP000595564"/>
    </source>
</evidence>
<proteinExistence type="predicted"/>
<keyword evidence="9" id="KW-0234">DNA repair</keyword>
<keyword evidence="10" id="KW-0413">Isomerase</keyword>
<evidence type="ECO:0000256" key="1">
    <source>
        <dbReference type="ARBA" id="ARBA00022722"/>
    </source>
</evidence>
<dbReference type="Proteomes" id="UP000595564">
    <property type="component" value="Chromosome"/>
</dbReference>
<dbReference type="KEGG" id="thyd:TTHT_0409"/>
<dbReference type="Pfam" id="PF00580">
    <property type="entry name" value="UvrD-helicase"/>
    <property type="match status" value="1"/>
</dbReference>
<keyword evidence="3" id="KW-0227">DNA damage</keyword>
<evidence type="ECO:0000256" key="15">
    <source>
        <dbReference type="PROSITE-ProRule" id="PRU00560"/>
    </source>
</evidence>
<dbReference type="EC" id="5.6.2.4" evidence="12"/>
<evidence type="ECO:0000256" key="9">
    <source>
        <dbReference type="ARBA" id="ARBA00023204"/>
    </source>
</evidence>
<comment type="catalytic activity">
    <reaction evidence="11">
        <text>Couples ATP hydrolysis with the unwinding of duplex DNA by translocating in the 3'-5' direction.</text>
        <dbReference type="EC" id="5.6.2.4"/>
    </reaction>
</comment>
<accession>A0A7R6SXY8</accession>
<dbReference type="PANTHER" id="PTHR11070">
    <property type="entry name" value="UVRD / RECB / PCRA DNA HELICASE FAMILY MEMBER"/>
    <property type="match status" value="1"/>
</dbReference>
<dbReference type="GO" id="GO:0005524">
    <property type="term" value="F:ATP binding"/>
    <property type="evidence" value="ECO:0007669"/>
    <property type="project" value="UniProtKB-UniRule"/>
</dbReference>
<sequence>MEENNKRLIIYKASAGAGKTYRLSQHYVNLLKTYADTLKSQNNKIQIKKICGENRDNEKEDGRTVLSLDNIVAITFTNKAAAEMKERVLTFLKEIAMGRKTEKEGFSLQKKEALDVLISVIENFSDFQVTTIDSFMNSIFKAFAVDLNVYPDYDITFEEKEIFDIAVGELFADERFSNTLLSFLDVLLQVEKGGFDGERIIRNALNNFRESDFLNRVLQDKARLRDYIAVNTDEDSFSLLWNLFKVNFEAKFGSFKCQSEVSNFSQALNFIKEEMGIVFENLNKECESISGLLHGTKAKWLKKKNIEDTFSSNIWEKMLTKDGDYAGLILSKSGDQKIDSFKRDKINSYLECLHFLYKSYYLFKAVYNDSSSVEVYKKVLEIEEDIKKSLNLVIGGKITERVKTILDDYSLPYAFCRLGERINHYLIDEFQDTSDSQFDAMCPIIHNALSEGGSLLVVGDKKQAIYGWRGGDYRVFDRVESNNDNCSLMSVVEEDEYLNKPIKINYRSAKNIVKFNNNVFGQVVNRDSAQPILVSFEKDEKDKAFQEIEKVFRDFKQEPNSKEKGYVEVNLFKCNSKDGKDACVEENYKKEFFRILKDTLERFSGKDIMILARRKEDLGKIAEFIFEFNAEYKKNVSFVTEDSLKLLNNRDIKNLLLLSGFFINVSDVSLFKGLAENGFFPLEDKSKFFEELSEAKGFSILKAKEILSKTIKQGLGIDFAEIFEESFLNSKLLSPYEFFINLISCFDFSDYSFGFDLKENGAYFDRFLEVVLTLSEKGNSVAEIVDYFYQNEDITLSMPENIDAIRLMTIHKAKGLEAEVVIIPFYDWSMVGRLDSEYIELDLKDWFEKAGNRKVILKNDGRLREISKKAGEKYFDYKLRKFIESLNLMYVANTRPKKELYIVGALIYKDKEFKDVSKTYITSAFVLKNLADNFLEEKDNMFHFASGEKSKGKSIEEEKGKSGEEVFSFAPSIRQHFKSIEERDYLFDYKSEEFGNLFHLTMSFIKDLKSEENINEVVEKAYEKAAKLSGVSEGFEEVKKLARQTVLNLKDYFFNIDAEWNEKEVINRKGFIFRIDRLVLKNGEYIVIDYKTGAKDLEKHKTQIVNYLNVFRGNKLKSKGIIYYTEDGEIVNV</sequence>
<gene>
    <name evidence="17" type="ORF">TTHT_0409</name>
</gene>
<protein>
    <recommendedName>
        <fullName evidence="12">DNA 3'-5' helicase</fullName>
        <ecNumber evidence="12">5.6.2.4</ecNumber>
    </recommendedName>
    <alternativeName>
        <fullName evidence="13">DNA 3'-5' helicase II</fullName>
    </alternativeName>
</protein>
<evidence type="ECO:0000256" key="7">
    <source>
        <dbReference type="ARBA" id="ARBA00022840"/>
    </source>
</evidence>
<dbReference type="EMBL" id="AP017470">
    <property type="protein sequence ID" value="BBB32011.1"/>
    <property type="molecule type" value="Genomic_DNA"/>
</dbReference>
<keyword evidence="1" id="KW-0540">Nuclease</keyword>
<keyword evidence="8" id="KW-0238">DNA-binding</keyword>
<evidence type="ECO:0000256" key="12">
    <source>
        <dbReference type="ARBA" id="ARBA00034808"/>
    </source>
</evidence>
<dbReference type="RefSeq" id="WP_201328347.1">
    <property type="nucleotide sequence ID" value="NZ_AP017470.1"/>
</dbReference>
<dbReference type="GO" id="GO:0005829">
    <property type="term" value="C:cytosol"/>
    <property type="evidence" value="ECO:0007669"/>
    <property type="project" value="TreeGrafter"/>
</dbReference>
<dbReference type="AlphaFoldDB" id="A0A7R6SXY8"/>
<evidence type="ECO:0000256" key="6">
    <source>
        <dbReference type="ARBA" id="ARBA00022839"/>
    </source>
</evidence>
<dbReference type="SUPFAM" id="SSF52540">
    <property type="entry name" value="P-loop containing nucleoside triphosphate hydrolases"/>
    <property type="match status" value="1"/>
</dbReference>
<dbReference type="Gene3D" id="3.90.320.10">
    <property type="match status" value="1"/>
</dbReference>
<evidence type="ECO:0000256" key="3">
    <source>
        <dbReference type="ARBA" id="ARBA00022763"/>
    </source>
</evidence>
<evidence type="ECO:0000256" key="5">
    <source>
        <dbReference type="ARBA" id="ARBA00022806"/>
    </source>
</evidence>
<dbReference type="Pfam" id="PF13361">
    <property type="entry name" value="UvrD_C"/>
    <property type="match status" value="1"/>
</dbReference>
<keyword evidence="5 15" id="KW-0347">Helicase</keyword>
<dbReference type="InterPro" id="IPR014016">
    <property type="entry name" value="UvrD-like_ATP-bd"/>
</dbReference>
<name>A0A7R6SXY8_9BACT</name>
<evidence type="ECO:0000313" key="17">
    <source>
        <dbReference type="EMBL" id="BBB32011.1"/>
    </source>
</evidence>
<evidence type="ECO:0000256" key="14">
    <source>
        <dbReference type="ARBA" id="ARBA00048988"/>
    </source>
</evidence>
<evidence type="ECO:0000256" key="11">
    <source>
        <dbReference type="ARBA" id="ARBA00034617"/>
    </source>
</evidence>
<evidence type="ECO:0000256" key="8">
    <source>
        <dbReference type="ARBA" id="ARBA00023125"/>
    </source>
</evidence>
<keyword evidence="4 15" id="KW-0378">Hydrolase</keyword>
<dbReference type="GO" id="GO:0043138">
    <property type="term" value="F:3'-5' DNA helicase activity"/>
    <property type="evidence" value="ECO:0007669"/>
    <property type="project" value="UniProtKB-EC"/>
</dbReference>
<dbReference type="InterPro" id="IPR011604">
    <property type="entry name" value="PDDEXK-like_dom_sf"/>
</dbReference>
<evidence type="ECO:0000256" key="13">
    <source>
        <dbReference type="ARBA" id="ARBA00034923"/>
    </source>
</evidence>
<keyword evidence="2 15" id="KW-0547">Nucleotide-binding</keyword>
<evidence type="ECO:0000256" key="2">
    <source>
        <dbReference type="ARBA" id="ARBA00022741"/>
    </source>
</evidence>
<dbReference type="InterPro" id="IPR027417">
    <property type="entry name" value="P-loop_NTPase"/>
</dbReference>
<evidence type="ECO:0000256" key="4">
    <source>
        <dbReference type="ARBA" id="ARBA00022801"/>
    </source>
</evidence>
<comment type="catalytic activity">
    <reaction evidence="14">
        <text>ATP + H2O = ADP + phosphate + H(+)</text>
        <dbReference type="Rhea" id="RHEA:13065"/>
        <dbReference type="ChEBI" id="CHEBI:15377"/>
        <dbReference type="ChEBI" id="CHEBI:15378"/>
        <dbReference type="ChEBI" id="CHEBI:30616"/>
        <dbReference type="ChEBI" id="CHEBI:43474"/>
        <dbReference type="ChEBI" id="CHEBI:456216"/>
        <dbReference type="EC" id="5.6.2.4"/>
    </reaction>
</comment>
<dbReference type="InterPro" id="IPR014017">
    <property type="entry name" value="DNA_helicase_UvrD-like_C"/>
</dbReference>
<keyword evidence="7 15" id="KW-0067">ATP-binding</keyword>
<feature type="binding site" evidence="15">
    <location>
        <begin position="13"/>
        <end position="20"/>
    </location>
    <ligand>
        <name>ATP</name>
        <dbReference type="ChEBI" id="CHEBI:30616"/>
    </ligand>
</feature>
<evidence type="ECO:0000256" key="10">
    <source>
        <dbReference type="ARBA" id="ARBA00023235"/>
    </source>
</evidence>